<feature type="compositionally biased region" description="Basic and acidic residues" evidence="1">
    <location>
        <begin position="440"/>
        <end position="454"/>
    </location>
</feature>
<reference evidence="2 3" key="2">
    <citation type="submission" date="2018-11" db="EMBL/GenBank/DDBJ databases">
        <authorList>
            <consortium name="Pathogen Informatics"/>
        </authorList>
    </citation>
    <scope>NUCLEOTIDE SEQUENCE [LARGE SCALE GENOMIC DNA]</scope>
</reference>
<feature type="compositionally biased region" description="Basic and acidic residues" evidence="1">
    <location>
        <begin position="52"/>
        <end position="77"/>
    </location>
</feature>
<feature type="compositionally biased region" description="Basic and acidic residues" evidence="1">
    <location>
        <begin position="96"/>
        <end position="118"/>
    </location>
</feature>
<dbReference type="Proteomes" id="UP000271098">
    <property type="component" value="Unassembled WGS sequence"/>
</dbReference>
<feature type="compositionally biased region" description="Basic and acidic residues" evidence="1">
    <location>
        <begin position="502"/>
        <end position="519"/>
    </location>
</feature>
<feature type="compositionally biased region" description="Basic and acidic residues" evidence="1">
    <location>
        <begin position="267"/>
        <end position="289"/>
    </location>
</feature>
<gene>
    <name evidence="2" type="ORF">GPUH_LOCUS3004</name>
</gene>
<evidence type="ECO:0000256" key="1">
    <source>
        <dbReference type="SAM" id="MobiDB-lite"/>
    </source>
</evidence>
<feature type="compositionally biased region" description="Polar residues" evidence="1">
    <location>
        <begin position="256"/>
        <end position="265"/>
    </location>
</feature>
<evidence type="ECO:0000313" key="4">
    <source>
        <dbReference type="WBParaSite" id="GPUH_0000300901-mRNA-1"/>
    </source>
</evidence>
<protein>
    <submittedName>
        <fullName evidence="4">Smoothelin domain-containing protein</fullName>
    </submittedName>
</protein>
<feature type="compositionally biased region" description="Basic and acidic residues" evidence="1">
    <location>
        <begin position="606"/>
        <end position="623"/>
    </location>
</feature>
<feature type="compositionally biased region" description="Low complexity" evidence="1">
    <location>
        <begin position="845"/>
        <end position="868"/>
    </location>
</feature>
<evidence type="ECO:0000313" key="2">
    <source>
        <dbReference type="EMBL" id="VDK37366.1"/>
    </source>
</evidence>
<dbReference type="EMBL" id="UYRT01004845">
    <property type="protein sequence ID" value="VDK37366.1"/>
    <property type="molecule type" value="Genomic_DNA"/>
</dbReference>
<organism evidence="4">
    <name type="scientific">Gongylonema pulchrum</name>
    <dbReference type="NCBI Taxonomy" id="637853"/>
    <lineage>
        <taxon>Eukaryota</taxon>
        <taxon>Metazoa</taxon>
        <taxon>Ecdysozoa</taxon>
        <taxon>Nematoda</taxon>
        <taxon>Chromadorea</taxon>
        <taxon>Rhabditida</taxon>
        <taxon>Spirurina</taxon>
        <taxon>Spiruromorpha</taxon>
        <taxon>Spiruroidea</taxon>
        <taxon>Gongylonematidae</taxon>
        <taxon>Gongylonema</taxon>
    </lineage>
</organism>
<dbReference type="AlphaFoldDB" id="A0A183D2R3"/>
<feature type="region of interest" description="Disordered" evidence="1">
    <location>
        <begin position="845"/>
        <end position="890"/>
    </location>
</feature>
<feature type="region of interest" description="Disordered" evidence="1">
    <location>
        <begin position="1"/>
        <end position="309"/>
    </location>
</feature>
<feature type="region of interest" description="Disordered" evidence="1">
    <location>
        <begin position="435"/>
        <end position="746"/>
    </location>
</feature>
<reference evidence="4" key="1">
    <citation type="submission" date="2016-06" db="UniProtKB">
        <authorList>
            <consortium name="WormBaseParasite"/>
        </authorList>
    </citation>
    <scope>IDENTIFICATION</scope>
</reference>
<feature type="compositionally biased region" description="Polar residues" evidence="1">
    <location>
        <begin position="78"/>
        <end position="93"/>
    </location>
</feature>
<dbReference type="WBParaSite" id="GPUH_0000300901-mRNA-1">
    <property type="protein sequence ID" value="GPUH_0000300901-mRNA-1"/>
    <property type="gene ID" value="GPUH_0000300901"/>
</dbReference>
<feature type="region of interest" description="Disordered" evidence="1">
    <location>
        <begin position="366"/>
        <end position="419"/>
    </location>
</feature>
<feature type="compositionally biased region" description="Basic and acidic residues" evidence="1">
    <location>
        <begin position="167"/>
        <end position="184"/>
    </location>
</feature>
<feature type="compositionally biased region" description="Polar residues" evidence="1">
    <location>
        <begin position="293"/>
        <end position="304"/>
    </location>
</feature>
<keyword evidence="3" id="KW-1185">Reference proteome</keyword>
<proteinExistence type="predicted"/>
<name>A0A183D2R3_9BILA</name>
<feature type="compositionally biased region" description="Basic and acidic residues" evidence="1">
    <location>
        <begin position="193"/>
        <end position="202"/>
    </location>
</feature>
<feature type="compositionally biased region" description="Polar residues" evidence="1">
    <location>
        <begin position="726"/>
        <end position="741"/>
    </location>
</feature>
<feature type="compositionally biased region" description="Basic and acidic residues" evidence="1">
    <location>
        <begin position="526"/>
        <end position="558"/>
    </location>
</feature>
<accession>A0A183D2R3</accession>
<feature type="compositionally biased region" description="Basic and acidic residues" evidence="1">
    <location>
        <begin position="398"/>
        <end position="415"/>
    </location>
</feature>
<evidence type="ECO:0000313" key="3">
    <source>
        <dbReference type="Proteomes" id="UP000271098"/>
    </source>
</evidence>
<feature type="compositionally biased region" description="Basic residues" evidence="1">
    <location>
        <begin position="1"/>
        <end position="10"/>
    </location>
</feature>
<feature type="compositionally biased region" description="Polar residues" evidence="1">
    <location>
        <begin position="131"/>
        <end position="146"/>
    </location>
</feature>
<feature type="compositionally biased region" description="Basic and acidic residues" evidence="1">
    <location>
        <begin position="630"/>
        <end position="642"/>
    </location>
</feature>
<sequence>MEISKSHRKTVGTGRAEFTRDFKPGKTLQSSEIESAQIPEPLEKTTPSSKTESVESPRSRWKAVDTGRTGFTRDLKTGKTSQSSETESLQIPEQSGKAEHPGRTESTERPQSRWRTVDTDSSGFTRDLKSSKTMQSSELESAQIPQPSKVRKHPSRTESAELPGKPRKTDQSDKSDLTQDRSSDETTEPDEFEFAKILDSFKKASHSSRTESVGISKSHQKTVDTGRAGLTRDFKRGKTLQPSEIELGQTPEPSKKSTPSGSTESVELPRSRWRTADADRAGFTREVKPGRLPQSSETESSQIYEPSGKAAQLGGIETVGLTKSLRKTVDSSKSGFTREFKSGRTMLSSEIKSAQFLEPTEKTTYPDRAEYVPGSPRETVQPDKSGFTRGFISGRTRQSSEMESAHSLESSERAAHSGRIGSVEYSKLLQKTVDSGKSGFTRELKSGRTVHSSEIESAQFLGPSEKTTYPERTESARGSPRETIQPDKSGFTRGFISGRTRQSSEMDSTHTRESSERVAHSSRIGTAEHSKSLQKTVDSDKSGFTRDFRSGKTMHSSEDESAQFVQPSEKAAYSDRTVELPRSPRKTVQSDKSGFTRGFISGRTRQSSEVESAHTRESSERVAHSSRIGSAEHSKSFRKTVDSGRSGFTRDLNAIQSSEIETAYVPEAVHSGGSESEGISESHRRTVGAGRAGYRRDLQASGIRSSQALGSSERAAYLDEDESVKRSQSSRKTVQSGSSASRRAFKSGKTLRELEIESEQDFRLSGKGVHPLSTETWGGFVRKMAEQSEASGVVPLRFFKAYLYSSESNTGYVRRVIEHFENLHAECESMKNAFITCFQPDSSLSISGGSSSPRSPNSRGSSSLGSPRATTAIRKKPAQSVQKTPDFCYE</sequence>